<sequence>MATYKYYNIQMLPLTNSKKNIGKEGYIKLFQHLGDKLRKVLSSEGDLRNIAVPLRNDFFFCSV</sequence>
<dbReference type="Proteomes" id="UP000282433">
    <property type="component" value="Chromosome"/>
</dbReference>
<accession>A0A3S5DGY2</accession>
<dbReference type="AlphaFoldDB" id="A0A3S5DGY2"/>
<name>A0A3S5DGY2_KLEPN</name>
<dbReference type="EMBL" id="LR134162">
    <property type="protein sequence ID" value="VEA99535.1"/>
    <property type="molecule type" value="Genomic_DNA"/>
</dbReference>
<proteinExistence type="predicted"/>
<evidence type="ECO:0000313" key="1">
    <source>
        <dbReference type="EMBL" id="VEA99535.1"/>
    </source>
</evidence>
<organism evidence="1 2">
    <name type="scientific">Klebsiella pneumoniae</name>
    <dbReference type="NCBI Taxonomy" id="573"/>
    <lineage>
        <taxon>Bacteria</taxon>
        <taxon>Pseudomonadati</taxon>
        <taxon>Pseudomonadota</taxon>
        <taxon>Gammaproteobacteria</taxon>
        <taxon>Enterobacterales</taxon>
        <taxon>Enterobacteriaceae</taxon>
        <taxon>Klebsiella/Raoultella group</taxon>
        <taxon>Klebsiella</taxon>
        <taxon>Klebsiella pneumoniae complex</taxon>
    </lineage>
</organism>
<evidence type="ECO:0000313" key="2">
    <source>
        <dbReference type="Proteomes" id="UP000282433"/>
    </source>
</evidence>
<gene>
    <name evidence="1" type="ORF">NCTC13635_00627</name>
</gene>
<protein>
    <submittedName>
        <fullName evidence="1">Uncharacterized protein</fullName>
    </submittedName>
</protein>
<reference evidence="1 2" key="1">
    <citation type="submission" date="2018-12" db="EMBL/GenBank/DDBJ databases">
        <authorList>
            <consortium name="Pathogen Informatics"/>
        </authorList>
    </citation>
    <scope>NUCLEOTIDE SEQUENCE [LARGE SCALE GENOMIC DNA]</scope>
    <source>
        <strain evidence="1 2">NCTC13635</strain>
    </source>
</reference>